<feature type="disulfide bond" evidence="18 21">
    <location>
        <begin position="196"/>
        <end position="223"/>
    </location>
</feature>
<feature type="domain" description="Sushi" evidence="25">
    <location>
        <begin position="376"/>
        <end position="444"/>
    </location>
</feature>
<dbReference type="Pfam" id="PF00431">
    <property type="entry name" value="CUB"/>
    <property type="match status" value="2"/>
</dbReference>
<comment type="caution">
    <text evidence="22">Lacks conserved residue(s) required for the propagation of feature annotation.</text>
</comment>
<feature type="active site" description="Charge relay system" evidence="17">
    <location>
        <position position="563"/>
    </location>
</feature>
<keyword evidence="15 18" id="KW-1015">Disulfide bond</keyword>
<feature type="disulfide bond" evidence="18">
    <location>
        <begin position="378"/>
        <end position="424"/>
    </location>
</feature>
<evidence type="ECO:0000259" key="25">
    <source>
        <dbReference type="PROSITE" id="PS50923"/>
    </source>
</evidence>
<feature type="binding site" evidence="20">
    <location>
        <position position="151"/>
    </location>
    <ligand>
        <name>Ca(2+)</name>
        <dbReference type="ChEBI" id="CHEBI:29108"/>
        <label>2</label>
    </ligand>
</feature>
<dbReference type="FunFam" id="2.60.120.290:FF:000012">
    <property type="entry name" value="mannan-binding lectin serine protease 1 isoform X1"/>
    <property type="match status" value="1"/>
</dbReference>
<dbReference type="InParanoid" id="A0A665UTN7"/>
<dbReference type="Gene3D" id="2.10.25.10">
    <property type="entry name" value="Laminin"/>
    <property type="match status" value="1"/>
</dbReference>
<feature type="disulfide bond" evidence="18">
    <location>
        <begin position="164"/>
        <end position="177"/>
    </location>
</feature>
<feature type="disulfide bond" evidence="18">
    <location>
        <begin position="683"/>
        <end position="715"/>
    </location>
</feature>
<evidence type="ECO:0000256" key="20">
    <source>
        <dbReference type="PIRSR" id="PIRSR001155-4"/>
    </source>
</evidence>
<keyword evidence="19" id="KW-0597">Phosphoprotein</keyword>
<evidence type="ECO:0000256" key="17">
    <source>
        <dbReference type="PIRSR" id="PIRSR001155-1"/>
    </source>
</evidence>
<evidence type="ECO:0000256" key="9">
    <source>
        <dbReference type="ARBA" id="ARBA00022737"/>
    </source>
</evidence>
<dbReference type="CDD" id="cd00190">
    <property type="entry name" value="Tryp_SPc"/>
    <property type="match status" value="1"/>
</dbReference>
<dbReference type="Gene3D" id="2.10.70.10">
    <property type="entry name" value="Complement Module, domain 1"/>
    <property type="match status" value="2"/>
</dbReference>
<evidence type="ECO:0000256" key="3">
    <source>
        <dbReference type="ARBA" id="ARBA00022536"/>
    </source>
</evidence>
<dbReference type="PANTHER" id="PTHR24255">
    <property type="entry name" value="COMPLEMENT COMPONENT 1, S SUBCOMPONENT-RELATED"/>
    <property type="match status" value="1"/>
</dbReference>
<feature type="disulfide bond" evidence="18">
    <location>
        <begin position="408"/>
        <end position="442"/>
    </location>
</feature>
<dbReference type="PROSITE" id="PS01187">
    <property type="entry name" value="EGF_CA"/>
    <property type="match status" value="1"/>
</dbReference>
<reference evidence="26" key="1">
    <citation type="submission" date="2021-04" db="EMBL/GenBank/DDBJ databases">
        <authorList>
            <consortium name="Wellcome Sanger Institute Data Sharing"/>
        </authorList>
    </citation>
    <scope>NUCLEOTIDE SEQUENCE [LARGE SCALE GENOMIC DNA]</scope>
</reference>
<dbReference type="FunFam" id="2.10.70.10:FF:000016">
    <property type="entry name" value="Mannan-binding lectin serine protease 1"/>
    <property type="match status" value="1"/>
</dbReference>
<dbReference type="PROSITE" id="PS50240">
    <property type="entry name" value="TRYPSIN_DOM"/>
    <property type="match status" value="1"/>
</dbReference>
<keyword evidence="2" id="KW-0964">Secreted</keyword>
<dbReference type="GeneID" id="115052730"/>
<feature type="binding site" evidence="20">
    <location>
        <position position="256"/>
    </location>
    <ligand>
        <name>Ca(2+)</name>
        <dbReference type="ChEBI" id="CHEBI:29108"/>
        <label>3</label>
    </ligand>
</feature>
<feature type="binding site" evidence="20">
    <location>
        <position position="246"/>
    </location>
    <ligand>
        <name>Ca(2+)</name>
        <dbReference type="ChEBI" id="CHEBI:29108"/>
        <label>3</label>
    </ligand>
</feature>
<evidence type="ECO:0000256" key="12">
    <source>
        <dbReference type="ARBA" id="ARBA00022825"/>
    </source>
</evidence>
<dbReference type="OMA" id="QHWVAQG"/>
<dbReference type="InterPro" id="IPR000742">
    <property type="entry name" value="EGF"/>
</dbReference>
<name>A0A665UTN7_ECHNA</name>
<dbReference type="SMART" id="SM00181">
    <property type="entry name" value="EGF"/>
    <property type="match status" value="1"/>
</dbReference>
<feature type="binding site" evidence="20">
    <location>
        <position position="87"/>
    </location>
    <ligand>
        <name>Ca(2+)</name>
        <dbReference type="ChEBI" id="CHEBI:29108"/>
        <label>1</label>
    </ligand>
</feature>
<dbReference type="InterPro" id="IPR035976">
    <property type="entry name" value="Sushi/SCR/CCP_sf"/>
</dbReference>
<dbReference type="SMART" id="SM00042">
    <property type="entry name" value="CUB"/>
    <property type="match status" value="2"/>
</dbReference>
<keyword evidence="12" id="KW-0720">Serine protease</keyword>
<feature type="binding site" evidence="20">
    <location>
        <position position="293"/>
    </location>
    <ligand>
        <name>Ca(2+)</name>
        <dbReference type="ChEBI" id="CHEBI:29108"/>
        <label>3</label>
    </ligand>
</feature>
<dbReference type="InterPro" id="IPR000436">
    <property type="entry name" value="Sushi_SCR_CCP_dom"/>
</dbReference>
<keyword evidence="16 19" id="KW-0379">Hydroxylation</keyword>
<keyword evidence="10" id="KW-0378">Hydrolase</keyword>
<feature type="binding site" evidence="20">
    <location>
        <position position="150"/>
    </location>
    <ligand>
        <name>Ca(2+)</name>
        <dbReference type="ChEBI" id="CHEBI:29108"/>
        <label>2</label>
    </ligand>
</feature>
<evidence type="ECO:0000313" key="26">
    <source>
        <dbReference type="Ensembl" id="ENSENLP00000022639.1"/>
    </source>
</evidence>
<evidence type="ECO:0000256" key="6">
    <source>
        <dbReference type="ARBA" id="ARBA00022670"/>
    </source>
</evidence>
<reference evidence="26" key="3">
    <citation type="submission" date="2025-09" db="UniProtKB">
        <authorList>
            <consortium name="Ensembl"/>
        </authorList>
    </citation>
    <scope>IDENTIFICATION</scope>
</reference>
<feature type="domain" description="CUB" evidence="23">
    <location>
        <begin position="196"/>
        <end position="308"/>
    </location>
</feature>
<dbReference type="PROSITE" id="PS01180">
    <property type="entry name" value="CUB"/>
    <property type="match status" value="2"/>
</dbReference>
<evidence type="ECO:0000256" key="18">
    <source>
        <dbReference type="PIRSR" id="PIRSR001155-2"/>
    </source>
</evidence>
<dbReference type="GO" id="GO:0006956">
    <property type="term" value="P:complement activation"/>
    <property type="evidence" value="ECO:0007669"/>
    <property type="project" value="InterPro"/>
</dbReference>
<dbReference type="FunFam" id="2.40.10.10:FF:000068">
    <property type="entry name" value="transmembrane protease serine 2"/>
    <property type="match status" value="1"/>
</dbReference>
<keyword evidence="9" id="KW-0677">Repeat</keyword>
<feature type="disulfide bond" evidence="18">
    <location>
        <begin position="179"/>
        <end position="192"/>
    </location>
</feature>
<feature type="binding site" evidence="20">
    <location>
        <position position="171"/>
    </location>
    <ligand>
        <name>Ca(2+)</name>
        <dbReference type="ChEBI" id="CHEBI:29108"/>
        <label>2</label>
    </ligand>
</feature>
<evidence type="ECO:0008006" key="28">
    <source>
        <dbReference type="Google" id="ProtNLM"/>
    </source>
</evidence>
<proteinExistence type="predicted"/>
<evidence type="ECO:0000256" key="7">
    <source>
        <dbReference type="ARBA" id="ARBA00022723"/>
    </source>
</evidence>
<dbReference type="InterPro" id="IPR018097">
    <property type="entry name" value="EGF_Ca-bd_CS"/>
</dbReference>
<keyword evidence="11" id="KW-0068">Autocatalytic cleavage</keyword>
<evidence type="ECO:0000256" key="22">
    <source>
        <dbReference type="PROSITE-ProRule" id="PRU00302"/>
    </source>
</evidence>
<evidence type="ECO:0000256" key="5">
    <source>
        <dbReference type="ARBA" id="ARBA00022659"/>
    </source>
</evidence>
<feature type="binding site" evidence="20">
    <location>
        <position position="79"/>
    </location>
    <ligand>
        <name>Ca(2+)</name>
        <dbReference type="ChEBI" id="CHEBI:29108"/>
        <label>1</label>
    </ligand>
</feature>
<dbReference type="CDD" id="cd00033">
    <property type="entry name" value="CCP"/>
    <property type="match status" value="2"/>
</dbReference>
<feature type="modified residue" description="(3R)-3-hydroxyasparagine" evidence="19">
    <location>
        <position position="170"/>
    </location>
</feature>
<feature type="binding site" evidence="20">
    <location>
        <position position="295"/>
    </location>
    <ligand>
        <name>Ca(2+)</name>
        <dbReference type="ChEBI" id="CHEBI:29108"/>
        <label>3</label>
    </ligand>
</feature>
<dbReference type="Ensembl" id="ENSENLT00000023402.1">
    <property type="protein sequence ID" value="ENSENLP00000022639.1"/>
    <property type="gene ID" value="ENSENLG00000010279.1"/>
</dbReference>
<comment type="PTM">
    <text evidence="19">The iron and 2-oxoglutarate dependent 3-hydroxylation of aspartate and asparagine is (R) stereospecific within EGF domains.</text>
</comment>
<dbReference type="FunFam" id="2.10.25.10:FF:000059">
    <property type="entry name" value="Mannan-binding lectin serine protease 1"/>
    <property type="match status" value="1"/>
</dbReference>
<dbReference type="SMART" id="SM00032">
    <property type="entry name" value="CCP"/>
    <property type="match status" value="2"/>
</dbReference>
<feature type="disulfide bond" evidence="18">
    <location>
        <begin position="154"/>
        <end position="168"/>
    </location>
</feature>
<dbReference type="GO" id="GO:0005509">
    <property type="term" value="F:calcium ion binding"/>
    <property type="evidence" value="ECO:0007669"/>
    <property type="project" value="InterPro"/>
</dbReference>
<dbReference type="Proteomes" id="UP000472264">
    <property type="component" value="Chromosome 13"/>
</dbReference>
<dbReference type="CDD" id="cd00041">
    <property type="entry name" value="CUB"/>
    <property type="match status" value="2"/>
</dbReference>
<feature type="disulfide bond" description="Interchain (between heavy and light chains)" evidence="18">
    <location>
        <begin position="446"/>
        <end position="583"/>
    </location>
</feature>
<feature type="binding site" evidence="20">
    <location>
        <position position="153"/>
    </location>
    <ligand>
        <name>Ca(2+)</name>
        <dbReference type="ChEBI" id="CHEBI:29108"/>
        <label>2</label>
    </ligand>
</feature>
<dbReference type="SUPFAM" id="SSF49854">
    <property type="entry name" value="Spermadhesin, CUB domain"/>
    <property type="match status" value="2"/>
</dbReference>
<dbReference type="GO" id="GO:0004252">
    <property type="term" value="F:serine-type endopeptidase activity"/>
    <property type="evidence" value="ECO:0007669"/>
    <property type="project" value="InterPro"/>
</dbReference>
<dbReference type="SMART" id="SM00020">
    <property type="entry name" value="Tryp_SPc"/>
    <property type="match status" value="1"/>
</dbReference>
<dbReference type="PIRSF" id="PIRSF001155">
    <property type="entry name" value="C1r_C1s_MASP"/>
    <property type="match status" value="1"/>
</dbReference>
<keyword evidence="6" id="KW-0645">Protease</keyword>
<evidence type="ECO:0000256" key="15">
    <source>
        <dbReference type="ARBA" id="ARBA00023157"/>
    </source>
</evidence>
<dbReference type="InterPro" id="IPR035914">
    <property type="entry name" value="Sperma_CUB_dom_sf"/>
</dbReference>
<evidence type="ECO:0000259" key="24">
    <source>
        <dbReference type="PROSITE" id="PS50240"/>
    </source>
</evidence>
<keyword evidence="4" id="KW-0399">Innate immunity</keyword>
<dbReference type="SUPFAM" id="SSF57535">
    <property type="entry name" value="Complement control module/SCR domain"/>
    <property type="match status" value="2"/>
</dbReference>
<feature type="disulfide bond" evidence="18">
    <location>
        <begin position="340"/>
        <end position="373"/>
    </location>
</feature>
<feature type="disulfide bond" evidence="18">
    <location>
        <begin position="253"/>
        <end position="271"/>
    </location>
</feature>
<dbReference type="InterPro" id="IPR001254">
    <property type="entry name" value="Trypsin_dom"/>
</dbReference>
<evidence type="ECO:0000256" key="2">
    <source>
        <dbReference type="ARBA" id="ARBA00022525"/>
    </source>
</evidence>
<dbReference type="GO" id="GO:0005615">
    <property type="term" value="C:extracellular space"/>
    <property type="evidence" value="ECO:0007669"/>
    <property type="project" value="TreeGrafter"/>
</dbReference>
<dbReference type="Gene3D" id="2.60.120.290">
    <property type="entry name" value="Spermadhesin, CUB domain"/>
    <property type="match status" value="2"/>
</dbReference>
<evidence type="ECO:0000313" key="27">
    <source>
        <dbReference type="Proteomes" id="UP000472264"/>
    </source>
</evidence>
<sequence length="744" mass="83404">MRLIEGRTEEDFTNMKLALFLLLLTVIVDGELRFLSDMYGSLQSPNFPEPYPQEMELHWNISVPNGFKVKLYFSYFDLEPSYLCEYDFIKVEAEGEVLALFCGREASDTEAVPAQQVITSPKNSLSVLFSSDFSNEERYLGFIAHYSAVDVDECSNRMDEDLLCDHFCHNYIGGYYCSCRYGYLLHSDNRTCRVECSGNVFRERSGVLSSIDFPAPYPKSSNCLYRIELEPGFRIRLQFDPRFDVEDHPDINCPYDYVKIKAGSGELGPFCGAQSPGVIETDSNMVIIFFQSDNSGENLGWRITYTAAGSQCPVPEIPPNAFINPVQSEYYFNDHILFTCEPGYRLLKDGEDLDHYQVLCQSDGLWSRSSPQCQLVDCGSPKVVDMADVVFVNHDNSTLFGSTVHYVCREATFHLNISDSSYRCGQNGEWMNSEAGSKLPSCLPACGLPNRSLPPQVKRIIGGRVAEPGLFPWHVLLSVNDLSRVPEDHWFGSGALLSHSWVLTAAHVLRSQRRDTSVIPVAPEHVKVFLGLHDTREKHLATSRLVEEIVLYPDFQPNNYNNDIALLKLRERVEFNGVIRPVCVPVPHDKDDPATPVPNSLGVVAGWGISKPSASSSSNTPTLTPEPSVADDLGITSDLLQYVKLPVVPQDECQAAYASRSVSYNITDNMFCAGFFEGGKDTCLGDSGGGFVMEDEVSRRWMVFGLVSWGGPEECGSQRLYGVYTRVVKYVEWIQKHVQTTDRW</sequence>
<evidence type="ECO:0000256" key="1">
    <source>
        <dbReference type="ARBA" id="ARBA00004613"/>
    </source>
</evidence>
<dbReference type="InterPro" id="IPR043504">
    <property type="entry name" value="Peptidase_S1_PA_chymotrypsin"/>
</dbReference>
<feature type="binding site" evidence="20">
    <location>
        <position position="132"/>
    </location>
    <ligand>
        <name>Ca(2+)</name>
        <dbReference type="ChEBI" id="CHEBI:29108"/>
        <label>1</label>
    </ligand>
</feature>
<dbReference type="InterPro" id="IPR009003">
    <property type="entry name" value="Peptidase_S1_PA"/>
</dbReference>
<protein>
    <recommendedName>
        <fullName evidence="28">Mannan-binding lectin serine peptidase 1</fullName>
    </recommendedName>
</protein>
<feature type="disulfide bond" evidence="18">
    <location>
        <begin position="84"/>
        <end position="102"/>
    </location>
</feature>
<feature type="active site" description="Charge relay system" evidence="17">
    <location>
        <position position="507"/>
    </location>
</feature>
<evidence type="ECO:0000256" key="14">
    <source>
        <dbReference type="ARBA" id="ARBA00022859"/>
    </source>
</evidence>
<dbReference type="PROSITE" id="PS01186">
    <property type="entry name" value="EGF_2"/>
    <property type="match status" value="1"/>
</dbReference>
<dbReference type="PRINTS" id="PR00722">
    <property type="entry name" value="CHYMOTRYPSIN"/>
</dbReference>
<comment type="subcellular location">
    <subcellularLocation>
        <location evidence="1">Secreted</location>
    </subcellularLocation>
</comment>
<dbReference type="PROSITE" id="PS50923">
    <property type="entry name" value="SUSHI"/>
    <property type="match status" value="2"/>
</dbReference>
<dbReference type="SUPFAM" id="SSF57196">
    <property type="entry name" value="EGF/Laminin"/>
    <property type="match status" value="1"/>
</dbReference>
<evidence type="ECO:0000256" key="13">
    <source>
        <dbReference type="ARBA" id="ARBA00022837"/>
    </source>
</evidence>
<reference evidence="26" key="2">
    <citation type="submission" date="2025-08" db="UniProtKB">
        <authorList>
            <consortium name="Ensembl"/>
        </authorList>
    </citation>
    <scope>IDENTIFICATION</scope>
</reference>
<evidence type="ECO:0000256" key="21">
    <source>
        <dbReference type="PROSITE-ProRule" id="PRU00059"/>
    </source>
</evidence>
<dbReference type="Gene3D" id="2.40.10.10">
    <property type="entry name" value="Trypsin-like serine proteases"/>
    <property type="match status" value="2"/>
</dbReference>
<dbReference type="SUPFAM" id="SSF50494">
    <property type="entry name" value="Trypsin-like serine proteases"/>
    <property type="match status" value="1"/>
</dbReference>
<dbReference type="CTD" id="5648"/>
<dbReference type="FunFam" id="2.40.10.10:FF:000062">
    <property type="entry name" value="mannan-binding lectin serine protease 1 isoform X1"/>
    <property type="match status" value="1"/>
</dbReference>
<feature type="binding site" evidence="20">
    <location>
        <position position="134"/>
    </location>
    <ligand>
        <name>Ca(2+)</name>
        <dbReference type="ChEBI" id="CHEBI:29108"/>
        <label>1</label>
    </ligand>
</feature>
<dbReference type="AlphaFoldDB" id="A0A665UTN7"/>
<feature type="binding site" evidence="20">
    <location>
        <position position="170"/>
    </location>
    <ligand>
        <name>Ca(2+)</name>
        <dbReference type="ChEBI" id="CHEBI:29108"/>
        <label>2</label>
    </ligand>
</feature>
<gene>
    <name evidence="26" type="primary">masp1</name>
</gene>
<dbReference type="GO" id="GO:0006508">
    <property type="term" value="P:proteolysis"/>
    <property type="evidence" value="ECO:0007669"/>
    <property type="project" value="UniProtKB-KW"/>
</dbReference>
<feature type="disulfide bond" evidence="18">
    <location>
        <begin position="653"/>
        <end position="672"/>
    </location>
</feature>
<keyword evidence="13 20" id="KW-0106">Calcium</keyword>
<dbReference type="InterPro" id="IPR001881">
    <property type="entry name" value="EGF-like_Ca-bd_dom"/>
</dbReference>
<evidence type="ECO:0000256" key="4">
    <source>
        <dbReference type="ARBA" id="ARBA00022588"/>
    </source>
</evidence>
<evidence type="ECO:0000259" key="23">
    <source>
        <dbReference type="PROSITE" id="PS01180"/>
    </source>
</evidence>
<keyword evidence="8" id="KW-0732">Signal</keyword>
<keyword evidence="5 22" id="KW-0768">Sushi</keyword>
<dbReference type="OrthoDB" id="9985152at2759"/>
<feature type="domain" description="Sushi" evidence="25">
    <location>
        <begin position="310"/>
        <end position="375"/>
    </location>
</feature>
<feature type="domain" description="CUB" evidence="23">
    <location>
        <begin position="28"/>
        <end position="149"/>
    </location>
</feature>
<keyword evidence="7 20" id="KW-0479">Metal-binding</keyword>
<feature type="disulfide bond" evidence="18">
    <location>
        <begin position="312"/>
        <end position="360"/>
    </location>
</feature>
<evidence type="ECO:0000256" key="16">
    <source>
        <dbReference type="ARBA" id="ARBA00023278"/>
    </source>
</evidence>
<keyword evidence="14" id="KW-0391">Immunity</keyword>
<dbReference type="InterPro" id="IPR024175">
    <property type="entry name" value="Pept_S1A_C1r/C1S/mannan-bd"/>
</dbReference>
<evidence type="ECO:0000256" key="11">
    <source>
        <dbReference type="ARBA" id="ARBA00022813"/>
    </source>
</evidence>
<dbReference type="GO" id="GO:0045087">
    <property type="term" value="P:innate immune response"/>
    <property type="evidence" value="ECO:0007669"/>
    <property type="project" value="UniProtKB-KW"/>
</dbReference>
<keyword evidence="27" id="KW-1185">Reference proteome</keyword>
<evidence type="ECO:0000256" key="10">
    <source>
        <dbReference type="ARBA" id="ARBA00022801"/>
    </source>
</evidence>
<evidence type="ECO:0000256" key="8">
    <source>
        <dbReference type="ARBA" id="ARBA00022729"/>
    </source>
</evidence>
<dbReference type="SMART" id="SM00179">
    <property type="entry name" value="EGF_CA"/>
    <property type="match status" value="1"/>
</dbReference>
<feature type="domain" description="Peptidase S1" evidence="24">
    <location>
        <begin position="460"/>
        <end position="739"/>
    </location>
</feature>
<dbReference type="Pfam" id="PF00089">
    <property type="entry name" value="Trypsin"/>
    <property type="match status" value="1"/>
</dbReference>
<evidence type="ECO:0000256" key="19">
    <source>
        <dbReference type="PIRSR" id="PIRSR001155-3"/>
    </source>
</evidence>
<dbReference type="PANTHER" id="PTHR24255:SF13">
    <property type="entry name" value="MANNAN-BINDING LECTIN SERINE PROTEASE 1"/>
    <property type="match status" value="1"/>
</dbReference>
<dbReference type="Pfam" id="PF00084">
    <property type="entry name" value="Sushi"/>
    <property type="match status" value="2"/>
</dbReference>
<accession>A0A665UTN7</accession>
<feature type="active site" description="Charge relay system" evidence="17">
    <location>
        <position position="687"/>
    </location>
</feature>
<dbReference type="RefSeq" id="XP_029372880.1">
    <property type="nucleotide sequence ID" value="XM_029517020.1"/>
</dbReference>
<feature type="binding site" evidence="20">
    <location>
        <position position="174"/>
    </location>
    <ligand>
        <name>Ca(2+)</name>
        <dbReference type="ChEBI" id="CHEBI:29108"/>
        <label>2</label>
    </ligand>
</feature>
<feature type="modified residue" description="Phosphoserine; by CK2" evidence="19">
    <location>
        <position position="209"/>
    </location>
</feature>
<dbReference type="FunFam" id="2.60.120.290:FF:000006">
    <property type="entry name" value="Mannan-binding lectin serine protease 1"/>
    <property type="match status" value="1"/>
</dbReference>
<dbReference type="InterPro" id="IPR000859">
    <property type="entry name" value="CUB_dom"/>
</dbReference>
<organism evidence="26 27">
    <name type="scientific">Echeneis naucrates</name>
    <name type="common">Live sharksucker</name>
    <dbReference type="NCBI Taxonomy" id="173247"/>
    <lineage>
        <taxon>Eukaryota</taxon>
        <taxon>Metazoa</taxon>
        <taxon>Chordata</taxon>
        <taxon>Craniata</taxon>
        <taxon>Vertebrata</taxon>
        <taxon>Euteleostomi</taxon>
        <taxon>Actinopterygii</taxon>
        <taxon>Neopterygii</taxon>
        <taxon>Teleostei</taxon>
        <taxon>Neoteleostei</taxon>
        <taxon>Acanthomorphata</taxon>
        <taxon>Carangaria</taxon>
        <taxon>Carangiformes</taxon>
        <taxon>Echeneidae</taxon>
        <taxon>Echeneis</taxon>
    </lineage>
</organism>
<keyword evidence="3" id="KW-0245">EGF-like domain</keyword>
<dbReference type="InterPro" id="IPR001314">
    <property type="entry name" value="Peptidase_S1A"/>
</dbReference>